<reference evidence="5 6" key="1">
    <citation type="journal article" date="2014" name="PLoS Genet.">
        <title>Phylogenetically driven sequencing of extremely halophilic archaea reveals strategies for static and dynamic osmo-response.</title>
        <authorList>
            <person name="Becker E.A."/>
            <person name="Seitzer P.M."/>
            <person name="Tritt A."/>
            <person name="Larsen D."/>
            <person name="Krusor M."/>
            <person name="Yao A.I."/>
            <person name="Wu D."/>
            <person name="Madern D."/>
            <person name="Eisen J.A."/>
            <person name="Darling A.E."/>
            <person name="Facciotti M.T."/>
        </authorList>
    </citation>
    <scope>NUCLEOTIDE SEQUENCE [LARGE SCALE GENOMIC DNA]</scope>
    <source>
        <strain evidence="5 6">JCM 14848</strain>
    </source>
</reference>
<feature type="region of interest" description="Disordered" evidence="2">
    <location>
        <begin position="609"/>
        <end position="641"/>
    </location>
</feature>
<protein>
    <submittedName>
        <fullName evidence="5">Iron transport protein C</fullName>
    </submittedName>
</protein>
<dbReference type="PANTHER" id="PTHR34384:SF6">
    <property type="entry name" value="STAPHYLOFERRIN B SYNTHASE"/>
    <property type="match status" value="1"/>
</dbReference>
<sequence length="641" mass="72811">MNPNDTIRDDALDADVWETVERRLLAKMLEEFAYEGIVDPERVESNANDADAGFGASDADTGSDDAAATHRFELGDDTYRFRAETRLMDSLSVDAESVERRGGGADGEGDESGWTPLEDPLTLLRDIGRTTDLDGLTEGNLVREYKRTLLADAHVEARKRKRAESGEFDTLELGYAELEGEMDGHPWITYNKGRLGWGYDDYREYAPEAKEPVTLSWVAVSREKATFVSTAELDYDSLVKGELGDRYGAFRERLASKGLDPEEYYLLPVHDWQWEHSVVPLFPGDIARDDIVPLGEGPDEYLPQQSVRTFVNVDSEEKHHVKVPMRILNTLVWRGLPGERTELAPTVTEYVKGIRDDDEFLRDQGLVLPGEVAGLNYDHGDFTDIEGSPYQYHELLGAVWREPIYAFLEDEERAVTLSSLMHVDGDGVPYISRLVEASGLSTDEWLPEFFETVLPPLLHYLYRYGTVFSPHGQNTILVVEDGAPSRLAVKDFADDVNVSDRPLPELETLPDEMHEVLRKEPPEGLCQFVFSGLFVCVLRYVADVLERHEDYPEERFWTHAREAILAYQSEFPELEDRFELFDLLRPEFTKLTLNRNRIFEYGYDDAPGRPHASEHGTVRNPLHEVADERPDYAKRSSSADD</sequence>
<evidence type="ECO:0000259" key="3">
    <source>
        <dbReference type="Pfam" id="PF04183"/>
    </source>
</evidence>
<evidence type="ECO:0000313" key="6">
    <source>
        <dbReference type="Proteomes" id="UP000011513"/>
    </source>
</evidence>
<dbReference type="Pfam" id="PF06276">
    <property type="entry name" value="FhuF"/>
    <property type="match status" value="1"/>
</dbReference>
<dbReference type="Gene3D" id="6.10.250.3370">
    <property type="match status" value="1"/>
</dbReference>
<feature type="domain" description="Aerobactin siderophore biosynthesis IucA/IucC-like C-terminal" evidence="4">
    <location>
        <begin position="444"/>
        <end position="604"/>
    </location>
</feature>
<gene>
    <name evidence="5" type="ORF">C474_09482</name>
</gene>
<proteinExistence type="predicted"/>
<dbReference type="PANTHER" id="PTHR34384">
    <property type="entry name" value="L-2,3-DIAMINOPROPANOATE--CITRATE LIGASE"/>
    <property type="match status" value="1"/>
</dbReference>
<evidence type="ECO:0000313" key="5">
    <source>
        <dbReference type="EMBL" id="ELZ31522.1"/>
    </source>
</evidence>
<dbReference type="Gene3D" id="3.30.310.280">
    <property type="match status" value="1"/>
</dbReference>
<dbReference type="eggNOG" id="arCOG08178">
    <property type="taxonomic scope" value="Archaea"/>
</dbReference>
<dbReference type="InterPro" id="IPR037455">
    <property type="entry name" value="LucA/IucC-like"/>
</dbReference>
<feature type="region of interest" description="Disordered" evidence="2">
    <location>
        <begin position="94"/>
        <end position="118"/>
    </location>
</feature>
<dbReference type="OrthoDB" id="226976at2157"/>
<evidence type="ECO:0000256" key="2">
    <source>
        <dbReference type="SAM" id="MobiDB-lite"/>
    </source>
</evidence>
<dbReference type="AlphaFoldDB" id="M0D9Z6"/>
<dbReference type="GO" id="GO:0019290">
    <property type="term" value="P:siderophore biosynthetic process"/>
    <property type="evidence" value="ECO:0007669"/>
    <property type="project" value="InterPro"/>
</dbReference>
<evidence type="ECO:0000256" key="1">
    <source>
        <dbReference type="ARBA" id="ARBA00004924"/>
    </source>
</evidence>
<accession>M0D9Z6</accession>
<dbReference type="Proteomes" id="UP000011513">
    <property type="component" value="Unassembled WGS sequence"/>
</dbReference>
<dbReference type="EMBL" id="AOIV01000021">
    <property type="protein sequence ID" value="ELZ31522.1"/>
    <property type="molecule type" value="Genomic_DNA"/>
</dbReference>
<dbReference type="InterPro" id="IPR022770">
    <property type="entry name" value="IucA/IucC-like_C"/>
</dbReference>
<dbReference type="PATRIC" id="fig|1227487.5.peg.1909"/>
<name>M0D9Z6_HALPD</name>
<dbReference type="Gene3D" id="1.10.510.40">
    <property type="match status" value="1"/>
</dbReference>
<dbReference type="RefSeq" id="WP_008386135.1">
    <property type="nucleotide sequence ID" value="NZ_AOIV01000021.1"/>
</dbReference>
<comment type="pathway">
    <text evidence="1">Siderophore biosynthesis.</text>
</comment>
<dbReference type="InterPro" id="IPR007310">
    <property type="entry name" value="Aerobactin_biosyn_IucA/IucC_N"/>
</dbReference>
<organism evidence="5 6">
    <name type="scientific">Halogeometricum pallidum JCM 14848</name>
    <dbReference type="NCBI Taxonomy" id="1227487"/>
    <lineage>
        <taxon>Archaea</taxon>
        <taxon>Methanobacteriati</taxon>
        <taxon>Methanobacteriota</taxon>
        <taxon>Stenosarchaea group</taxon>
        <taxon>Halobacteria</taxon>
        <taxon>Halobacteriales</taxon>
        <taxon>Haloferacaceae</taxon>
        <taxon>Halogeometricum</taxon>
    </lineage>
</organism>
<evidence type="ECO:0000259" key="4">
    <source>
        <dbReference type="Pfam" id="PF06276"/>
    </source>
</evidence>
<dbReference type="Pfam" id="PF04183">
    <property type="entry name" value="IucA_IucC"/>
    <property type="match status" value="1"/>
</dbReference>
<dbReference type="InParanoid" id="M0D9Z6"/>
<keyword evidence="6" id="KW-1185">Reference proteome</keyword>
<dbReference type="GO" id="GO:0016881">
    <property type="term" value="F:acid-amino acid ligase activity"/>
    <property type="evidence" value="ECO:0007669"/>
    <property type="project" value="UniProtKB-ARBA"/>
</dbReference>
<feature type="domain" description="Aerobactin siderophore biosynthesis IucA/IucC N-terminal" evidence="3">
    <location>
        <begin position="175"/>
        <end position="422"/>
    </location>
</feature>
<comment type="caution">
    <text evidence="5">The sequence shown here is derived from an EMBL/GenBank/DDBJ whole genome shotgun (WGS) entry which is preliminary data.</text>
</comment>